<evidence type="ECO:0000313" key="1">
    <source>
        <dbReference type="EMBL" id="JAD81911.1"/>
    </source>
</evidence>
<proteinExistence type="predicted"/>
<accession>A0A0A9D276</accession>
<reference evidence="1" key="2">
    <citation type="journal article" date="2015" name="Data Brief">
        <title>Shoot transcriptome of the giant reed, Arundo donax.</title>
        <authorList>
            <person name="Barrero R.A."/>
            <person name="Guerrero F.D."/>
            <person name="Moolhuijzen P."/>
            <person name="Goolsby J.A."/>
            <person name="Tidwell J."/>
            <person name="Bellgard S.E."/>
            <person name="Bellgard M.I."/>
        </authorList>
    </citation>
    <scope>NUCLEOTIDE SEQUENCE</scope>
    <source>
        <tissue evidence="1">Shoot tissue taken approximately 20 cm above the soil surface</tissue>
    </source>
</reference>
<dbReference type="EMBL" id="GBRH01215984">
    <property type="protein sequence ID" value="JAD81911.1"/>
    <property type="molecule type" value="Transcribed_RNA"/>
</dbReference>
<organism evidence="1">
    <name type="scientific">Arundo donax</name>
    <name type="common">Giant reed</name>
    <name type="synonym">Donax arundinaceus</name>
    <dbReference type="NCBI Taxonomy" id="35708"/>
    <lineage>
        <taxon>Eukaryota</taxon>
        <taxon>Viridiplantae</taxon>
        <taxon>Streptophyta</taxon>
        <taxon>Embryophyta</taxon>
        <taxon>Tracheophyta</taxon>
        <taxon>Spermatophyta</taxon>
        <taxon>Magnoliopsida</taxon>
        <taxon>Liliopsida</taxon>
        <taxon>Poales</taxon>
        <taxon>Poaceae</taxon>
        <taxon>PACMAD clade</taxon>
        <taxon>Arundinoideae</taxon>
        <taxon>Arundineae</taxon>
        <taxon>Arundo</taxon>
    </lineage>
</organism>
<sequence length="51" mass="5910">MCPNYLKRCWTSFSSIGATLILSHISSFRTQSFLVWPHIHLSMRISATLNR</sequence>
<name>A0A0A9D276_ARUDO</name>
<protein>
    <submittedName>
        <fullName evidence="1">Uncharacterized protein</fullName>
    </submittedName>
</protein>
<reference evidence="1" key="1">
    <citation type="submission" date="2014-09" db="EMBL/GenBank/DDBJ databases">
        <authorList>
            <person name="Magalhaes I.L.F."/>
            <person name="Oliveira U."/>
            <person name="Santos F.R."/>
            <person name="Vidigal T.H.D.A."/>
            <person name="Brescovit A.D."/>
            <person name="Santos A.J."/>
        </authorList>
    </citation>
    <scope>NUCLEOTIDE SEQUENCE</scope>
    <source>
        <tissue evidence="1">Shoot tissue taken approximately 20 cm above the soil surface</tissue>
    </source>
</reference>
<dbReference type="AlphaFoldDB" id="A0A0A9D276"/>